<dbReference type="Pfam" id="PF13355">
    <property type="entry name" value="ARC6-like_IMS"/>
    <property type="match status" value="1"/>
</dbReference>
<evidence type="ECO:0000259" key="3">
    <source>
        <dbReference type="Pfam" id="PF13355"/>
    </source>
</evidence>
<keyword evidence="7" id="KW-1185">Reference proteome</keyword>
<keyword evidence="2" id="KW-0472">Membrane</keyword>
<evidence type="ECO:0000259" key="5">
    <source>
        <dbReference type="Pfam" id="PF25515"/>
    </source>
</evidence>
<dbReference type="PATRIC" id="fig|251221.4.peg.3515"/>
<dbReference type="EMBL" id="BA000045">
    <property type="protein sequence ID" value="BAC91422.1"/>
    <property type="molecule type" value="Genomic_DNA"/>
</dbReference>
<keyword evidence="2" id="KW-1133">Transmembrane helix</keyword>
<feature type="region of interest" description="Disordered" evidence="1">
    <location>
        <begin position="457"/>
        <end position="502"/>
    </location>
</feature>
<name>Q7NFP3_GLOVI</name>
<dbReference type="HOGENOM" id="CLU_364022_0_0_3"/>
<dbReference type="PANTHER" id="PTHR33925">
    <property type="entry name" value="PLASTID DIVISION PROTEIN CDP1, CHLOROPLASTIC-RELATED"/>
    <property type="match status" value="1"/>
</dbReference>
<dbReference type="InParanoid" id="Q7NFP3"/>
<dbReference type="OrthoDB" id="415891at2"/>
<feature type="transmembrane region" description="Helical" evidence="2">
    <location>
        <begin position="433"/>
        <end position="452"/>
    </location>
</feature>
<evidence type="ECO:0000259" key="4">
    <source>
        <dbReference type="Pfam" id="PF23468"/>
    </source>
</evidence>
<dbReference type="SUPFAM" id="SSF46565">
    <property type="entry name" value="Chaperone J-domain"/>
    <property type="match status" value="1"/>
</dbReference>
<evidence type="ECO:0000313" key="6">
    <source>
        <dbReference type="EMBL" id="BAC91422.1"/>
    </source>
</evidence>
<evidence type="ECO:0000256" key="1">
    <source>
        <dbReference type="SAM" id="MobiDB-lite"/>
    </source>
</evidence>
<dbReference type="KEGG" id="gvi:glr3481"/>
<feature type="compositionally biased region" description="Pro residues" evidence="1">
    <location>
        <begin position="384"/>
        <end position="393"/>
    </location>
</feature>
<dbReference type="EnsemblBacteria" id="BAC91422">
    <property type="protein sequence ID" value="BAC91422"/>
    <property type="gene ID" value="BAC91422"/>
</dbReference>
<dbReference type="InterPro" id="IPR036869">
    <property type="entry name" value="J_dom_sf"/>
</dbReference>
<protein>
    <submittedName>
        <fullName evidence="6">Glr3481 protein</fullName>
    </submittedName>
</protein>
<gene>
    <name evidence="6" type="ordered locus">glr3481</name>
</gene>
<dbReference type="eggNOG" id="COG0484">
    <property type="taxonomic scope" value="Bacteria"/>
</dbReference>
<dbReference type="STRING" id="251221.gene:10760993"/>
<dbReference type="Proteomes" id="UP000000557">
    <property type="component" value="Chromosome"/>
</dbReference>
<feature type="domain" description="Plastid division protein CDP1-like 2nd alpha solenoid" evidence="4">
    <location>
        <begin position="236"/>
        <end position="382"/>
    </location>
</feature>
<feature type="compositionally biased region" description="Pro residues" evidence="1">
    <location>
        <begin position="460"/>
        <end position="474"/>
    </location>
</feature>
<reference evidence="6 7" key="2">
    <citation type="journal article" date="2003" name="DNA Res.">
        <title>Complete genome structure of Gloeobacter violaceus PCC 7421, a cyanobacterium that lacks thylakoids (supplement).</title>
        <authorList>
            <person name="Nakamura Y."/>
            <person name="Kaneko T."/>
            <person name="Sato S."/>
            <person name="Mimuro M."/>
            <person name="Miyashita H."/>
            <person name="Tsuchiya T."/>
            <person name="Sasamoto S."/>
            <person name="Watanabe A."/>
            <person name="Kawashima K."/>
            <person name="Kishida Y."/>
            <person name="Kiyokawa C."/>
            <person name="Kohara M."/>
            <person name="Matsumoto M."/>
            <person name="Matsuno A."/>
            <person name="Nakazaki N."/>
            <person name="Shimpo S."/>
            <person name="Takeuchi C."/>
            <person name="Yamada M."/>
            <person name="Tabata S."/>
        </authorList>
    </citation>
    <scope>NUCLEOTIDE SEQUENCE [LARGE SCALE GENOMIC DNA]</scope>
    <source>
        <strain evidence="7">ATCC 29082 / PCC 7421</strain>
    </source>
</reference>
<organism evidence="6 7">
    <name type="scientific">Gloeobacter violaceus (strain ATCC 29082 / PCC 7421)</name>
    <dbReference type="NCBI Taxonomy" id="251221"/>
    <lineage>
        <taxon>Bacteria</taxon>
        <taxon>Bacillati</taxon>
        <taxon>Cyanobacteriota</taxon>
        <taxon>Cyanophyceae</taxon>
        <taxon>Gloeobacterales</taxon>
        <taxon>Gloeobacteraceae</taxon>
        <taxon>Gloeobacter</taxon>
    </lineage>
</organism>
<dbReference type="RefSeq" id="WP_011143470.1">
    <property type="nucleotide sequence ID" value="NC_005125.1"/>
</dbReference>
<dbReference type="AlphaFoldDB" id="Q7NFP3"/>
<reference evidence="6 7" key="1">
    <citation type="journal article" date="2003" name="DNA Res.">
        <title>Complete genome structure of Gloeobacter violaceus PCC 7421, a cyanobacterium that lacks thylakoids.</title>
        <authorList>
            <person name="Nakamura Y."/>
            <person name="Kaneko T."/>
            <person name="Sato S."/>
            <person name="Mimuro M."/>
            <person name="Miyashita H."/>
            <person name="Tsuchiya T."/>
            <person name="Sasamoto S."/>
            <person name="Watanabe A."/>
            <person name="Kawashima K."/>
            <person name="Kishida Y."/>
            <person name="Kiyokawa C."/>
            <person name="Kohara M."/>
            <person name="Matsumoto M."/>
            <person name="Matsuno A."/>
            <person name="Nakazaki N."/>
            <person name="Shimpo S."/>
            <person name="Takeuchi C."/>
            <person name="Yamada M."/>
            <person name="Tabata S."/>
        </authorList>
    </citation>
    <scope>NUCLEOTIDE SEQUENCE [LARGE SCALE GENOMIC DNA]</scope>
    <source>
        <strain evidence="7">ATCC 29082 / PCC 7421</strain>
    </source>
</reference>
<feature type="domain" description="Plastid division protein CDP1-like IMS" evidence="3">
    <location>
        <begin position="508"/>
        <end position="620"/>
    </location>
</feature>
<evidence type="ECO:0000313" key="7">
    <source>
        <dbReference type="Proteomes" id="UP000000557"/>
    </source>
</evidence>
<sequence length="626" mass="69298">MDSASSLSLPLSYYQILGVPPQCTYEQVEPAFADRLAQAPRREFSAAVRSAREHWLREACTALGDPVRRELYHREGKQGLLLDSSHAAVGLLFLYELGEYQTLIERQREALAVADQPDTRLVLALAHQALAQEAYRQGNLTLAHLEVEEALEILRGGDCLKPVQQELQTLLKRWRPERILQLLAGAADPPSPQRQEGMALLAALLAEREGIEGDGNDQSGLSREEFVQFLQYLRLRLTVAEQQELFEREAARPSPAAQYLAAQAQLACGFTEGSPQCVRRARGHLIKLVQRQDVNLELAVCALLLGQVEEAQKNIERSAEEQAVDYIKNLSQDSPDLLPGLCRYTDLWLAEEVFPGFRDRRSGTYTLKAYFAHPEVRAFLDDPQPAPAPAPEPRPARVIASGASSGTIEPGRLLTPVGAEARRRRANLLSPQAWSVAAALVAIFLLGSGWLLTQRQSRPEPAPAARPVAPPVQAPAPIAAAPAPPQAAAPTATAAGDNQPPTDAQIAAMLKNWQTAKQQALGPEHRTAQMQTMLTGSPQRVWQQKVEQSRQAGEYWKFSLKDLKIEQVADRRPDRVAVTAQVTEVANLYTDNQLRPSRSYDRPYRVRYSLVKAPAGWRIEEMKVLL</sequence>
<dbReference type="InterPro" id="IPR025344">
    <property type="entry name" value="CDP1-like_IMS"/>
</dbReference>
<feature type="region of interest" description="Disordered" evidence="1">
    <location>
        <begin position="381"/>
        <end position="414"/>
    </location>
</feature>
<dbReference type="InterPro" id="IPR058032">
    <property type="entry name" value="CDP1-like_a_solenoid_1"/>
</dbReference>
<proteinExistence type="predicted"/>
<feature type="domain" description="Plastid division protein CDP1-like 1st alpha solenoid" evidence="5">
    <location>
        <begin position="84"/>
        <end position="220"/>
    </location>
</feature>
<accession>Q7NFP3</accession>
<dbReference type="InterPro" id="IPR057137">
    <property type="entry name" value="CDP1-like_a_solenoid_2"/>
</dbReference>
<dbReference type="InterPro" id="IPR044685">
    <property type="entry name" value="CPD1-like"/>
</dbReference>
<evidence type="ECO:0000256" key="2">
    <source>
        <dbReference type="SAM" id="Phobius"/>
    </source>
</evidence>
<keyword evidence="2" id="KW-0812">Transmembrane</keyword>
<dbReference type="PANTHER" id="PTHR33925:SF1">
    <property type="entry name" value="PROTEIN ACCUMULATION AND REPLICATION OF CHLOROPLASTS 6, CHLOROPLASTIC"/>
    <property type="match status" value="1"/>
</dbReference>
<dbReference type="Pfam" id="PF25515">
    <property type="entry name" value="Arm_PDR"/>
    <property type="match status" value="1"/>
</dbReference>
<dbReference type="Pfam" id="PF23468">
    <property type="entry name" value="ARC6"/>
    <property type="match status" value="1"/>
</dbReference>
<dbReference type="PhylomeDB" id="Q7NFP3"/>